<feature type="transmembrane region" description="Helical" evidence="1">
    <location>
        <begin position="30"/>
        <end position="49"/>
    </location>
</feature>
<feature type="transmembrane region" description="Helical" evidence="1">
    <location>
        <begin position="152"/>
        <end position="180"/>
    </location>
</feature>
<evidence type="ECO:0000313" key="2">
    <source>
        <dbReference type="EMBL" id="VVC03318.1"/>
    </source>
</evidence>
<accession>A0A5E4LQC4</accession>
<feature type="transmembrane region" description="Helical" evidence="1">
    <location>
        <begin position="99"/>
        <end position="118"/>
    </location>
</feature>
<dbReference type="Proteomes" id="UP000789941">
    <property type="component" value="Unassembled WGS sequence"/>
</dbReference>
<sequence length="186" mass="20861">MLSKFVRIFLESDRVITEELASPKPNQVSIIHLLVNAMLLNAGFAFLFIEVPVIAIFYFILLSVVTAIAIPVIEYLTYLTAKSKGGQGSFWDQLRITNIYVTPISFAFFILMIISAFLPKGLNFGVDFIAYACVLMVNNRKIKLIHKIDKDLLPQIVYGLTVAFAYFIWICALLLPLLIIGLTAPL</sequence>
<organism evidence="2 3">
    <name type="scientific">Candidatus Bilamarchaeum dharawalense</name>
    <dbReference type="NCBI Taxonomy" id="2885759"/>
    <lineage>
        <taxon>Archaea</taxon>
        <taxon>Candidatus Micrarchaeota</taxon>
        <taxon>Candidatus Micrarchaeia</taxon>
        <taxon>Candidatus Anstonellales</taxon>
        <taxon>Candidatus Bilamarchaeaceae</taxon>
        <taxon>Candidatus Bilamarchaeum</taxon>
    </lineage>
</organism>
<evidence type="ECO:0000256" key="1">
    <source>
        <dbReference type="SAM" id="Phobius"/>
    </source>
</evidence>
<gene>
    <name evidence="2" type="ORF">LFW2832_00288</name>
</gene>
<name>A0A5E4LQC4_9ARCH</name>
<keyword evidence="1" id="KW-1133">Transmembrane helix</keyword>
<dbReference type="AlphaFoldDB" id="A0A5E4LQC4"/>
<comment type="caution">
    <text evidence="2">The sequence shown here is derived from an EMBL/GenBank/DDBJ whole genome shotgun (WGS) entry which is preliminary data.</text>
</comment>
<dbReference type="EMBL" id="CABMJJ010000007">
    <property type="protein sequence ID" value="VVC03318.1"/>
    <property type="molecule type" value="Genomic_DNA"/>
</dbReference>
<protein>
    <recommendedName>
        <fullName evidence="4">Yip1 domain-containing protein</fullName>
    </recommendedName>
</protein>
<evidence type="ECO:0008006" key="4">
    <source>
        <dbReference type="Google" id="ProtNLM"/>
    </source>
</evidence>
<reference evidence="2 3" key="1">
    <citation type="submission" date="2019-08" db="EMBL/GenBank/DDBJ databases">
        <authorList>
            <person name="Vazquez-Campos X."/>
        </authorList>
    </citation>
    <scope>NUCLEOTIDE SEQUENCE [LARGE SCALE GENOMIC DNA]</scope>
    <source>
        <strain evidence="2">LFW-283_2</strain>
    </source>
</reference>
<feature type="transmembrane region" description="Helical" evidence="1">
    <location>
        <begin position="55"/>
        <end position="78"/>
    </location>
</feature>
<keyword evidence="1" id="KW-0812">Transmembrane</keyword>
<proteinExistence type="predicted"/>
<evidence type="ECO:0000313" key="3">
    <source>
        <dbReference type="Proteomes" id="UP000789941"/>
    </source>
</evidence>
<keyword evidence="1" id="KW-0472">Membrane</keyword>